<evidence type="ECO:0000259" key="1">
    <source>
        <dbReference type="Pfam" id="PF04961"/>
    </source>
</evidence>
<sequence length="238" mass="26092">MFGIASRAIRPRRKVRKLSFNIESTRNSKSGKNANKMLSTSMGGEYINDYSYDCGIKPYVNALASRIPTPGGGSASAVCASIGLATGTMSAVYTKPKKEKPSLDAAALSNLAKKLQEASFHSLVLAQRDEEAFTALERTWKKDNDISRTEVELIKKQALDVPLELFNHSYKNIVILDEFLPKCSKNIISDAKVSIHLLCGSARAAFQTVLVNKPSVELTKDLQAKLKQIEKIESGLIQ</sequence>
<gene>
    <name evidence="2" type="ORF">ASTO00021_LOCUS13335</name>
</gene>
<evidence type="ECO:0000313" key="2">
    <source>
        <dbReference type="EMBL" id="CAE0443241.1"/>
    </source>
</evidence>
<dbReference type="Gene3D" id="1.20.120.680">
    <property type="entry name" value="Formiminotetrahydrofolate cyclodeaminase monomer, up-and-down helical bundle"/>
    <property type="match status" value="1"/>
</dbReference>
<accession>A0A7S3PLG3</accession>
<dbReference type="AlphaFoldDB" id="A0A7S3PLG3"/>
<feature type="domain" description="Cyclodeaminase/cyclohydrolase" evidence="1">
    <location>
        <begin position="56"/>
        <end position="222"/>
    </location>
</feature>
<protein>
    <recommendedName>
        <fullName evidence="1">Cyclodeaminase/cyclohydrolase domain-containing protein</fullName>
    </recommendedName>
</protein>
<proteinExistence type="predicted"/>
<dbReference type="InterPro" id="IPR007044">
    <property type="entry name" value="Cyclodeamin/CycHdrlase"/>
</dbReference>
<dbReference type="SUPFAM" id="SSF101262">
    <property type="entry name" value="Methenyltetrahydrofolate cyclohydrolase-like"/>
    <property type="match status" value="1"/>
</dbReference>
<dbReference type="EMBL" id="HBIN01017482">
    <property type="protein sequence ID" value="CAE0443241.1"/>
    <property type="molecule type" value="Transcribed_RNA"/>
</dbReference>
<dbReference type="GO" id="GO:0003824">
    <property type="term" value="F:catalytic activity"/>
    <property type="evidence" value="ECO:0007669"/>
    <property type="project" value="InterPro"/>
</dbReference>
<dbReference type="Pfam" id="PF04961">
    <property type="entry name" value="FTCD_C"/>
    <property type="match status" value="1"/>
</dbReference>
<reference evidence="2" key="1">
    <citation type="submission" date="2021-01" db="EMBL/GenBank/DDBJ databases">
        <authorList>
            <person name="Corre E."/>
            <person name="Pelletier E."/>
            <person name="Niang G."/>
            <person name="Scheremetjew M."/>
            <person name="Finn R."/>
            <person name="Kale V."/>
            <person name="Holt S."/>
            <person name="Cochrane G."/>
            <person name="Meng A."/>
            <person name="Brown T."/>
            <person name="Cohen L."/>
        </authorList>
    </citation>
    <scope>NUCLEOTIDE SEQUENCE</scope>
    <source>
        <strain evidence="2">GSBS06</strain>
    </source>
</reference>
<dbReference type="InterPro" id="IPR036178">
    <property type="entry name" value="Formintransfe-cycloase-like_sf"/>
</dbReference>
<name>A0A7S3PLG3_9STRA</name>
<organism evidence="2">
    <name type="scientific">Aplanochytrium stocchinoi</name>
    <dbReference type="NCBI Taxonomy" id="215587"/>
    <lineage>
        <taxon>Eukaryota</taxon>
        <taxon>Sar</taxon>
        <taxon>Stramenopiles</taxon>
        <taxon>Bigyra</taxon>
        <taxon>Labyrinthulomycetes</taxon>
        <taxon>Thraustochytrida</taxon>
        <taxon>Thraustochytriidae</taxon>
        <taxon>Aplanochytrium</taxon>
    </lineage>
</organism>